<dbReference type="GO" id="GO:0051059">
    <property type="term" value="F:NF-kappaB binding"/>
    <property type="evidence" value="ECO:0007669"/>
    <property type="project" value="TreeGrafter"/>
</dbReference>
<keyword evidence="5" id="KW-0528">Neurotoxin</keyword>
<dbReference type="GO" id="GO:0044218">
    <property type="term" value="C:other organism cell membrane"/>
    <property type="evidence" value="ECO:0007669"/>
    <property type="project" value="UniProtKB-KW"/>
</dbReference>
<feature type="region of interest" description="Disordered" evidence="9">
    <location>
        <begin position="302"/>
        <end position="325"/>
    </location>
</feature>
<dbReference type="InterPro" id="IPR051070">
    <property type="entry name" value="NF-kappa-B_inhibitor"/>
</dbReference>
<keyword evidence="2" id="KW-0268">Exocytosis</keyword>
<dbReference type="SUPFAM" id="SSF48403">
    <property type="entry name" value="Ankyrin repeat"/>
    <property type="match status" value="1"/>
</dbReference>
<evidence type="ECO:0000256" key="7">
    <source>
        <dbReference type="ARBA" id="ARBA00023298"/>
    </source>
</evidence>
<dbReference type="Pfam" id="PF12796">
    <property type="entry name" value="Ank_2"/>
    <property type="match status" value="2"/>
</dbReference>
<keyword evidence="10" id="KW-1185">Reference proteome</keyword>
<dbReference type="PROSITE" id="PS50297">
    <property type="entry name" value="ANK_REP_REGION"/>
    <property type="match status" value="2"/>
</dbReference>
<evidence type="ECO:0000256" key="6">
    <source>
        <dbReference type="ARBA" id="ARBA00023043"/>
    </source>
</evidence>
<dbReference type="PRINTS" id="PR01415">
    <property type="entry name" value="ANKYRIN"/>
</dbReference>
<reference evidence="11" key="1">
    <citation type="submission" date="2025-08" db="UniProtKB">
        <authorList>
            <consortium name="RefSeq"/>
        </authorList>
    </citation>
    <scope>IDENTIFICATION</scope>
</reference>
<dbReference type="Gene3D" id="1.25.40.20">
    <property type="entry name" value="Ankyrin repeat-containing domain"/>
    <property type="match status" value="1"/>
</dbReference>
<dbReference type="PANTHER" id="PTHR46680:SF3">
    <property type="entry name" value="NF-KAPPA-B INHIBITOR CACTUS"/>
    <property type="match status" value="1"/>
</dbReference>
<sequence length="337" mass="36992">MERFTKLQDQQEAPDSGYLSELQSSSDVASSALSIAAPQAAEPSGDSGINLDYSRSQSSEAWKEIYKQDDNGDTQLHIRLATVDHENRKQLPGVLLEYLRATPHPDLLEITNDWGQTALHVACEHEDVTCARMLVCAGAIANRADSMLYTPLHIASGKGNLMLLKALVDPITTEEVSDLGLTLYGVSPSAPRTKLAEISSLCSRGMTPMHLAITSGNRQVLQELLNLAIDFDTRELLEGRTALHLAADLRRPDMLRLLLEYGAAVDGTDYSGRTALARVLQQRPIQACEELDLMDSILRAHGAQEPEADDMESDPDDDDEDERHQCSFQECSKVACC</sequence>
<evidence type="ECO:0000313" key="11">
    <source>
        <dbReference type="RefSeq" id="XP_003740976.1"/>
    </source>
</evidence>
<dbReference type="InterPro" id="IPR002110">
    <property type="entry name" value="Ankyrin_rpt"/>
</dbReference>
<evidence type="ECO:0000256" key="8">
    <source>
        <dbReference type="PROSITE-ProRule" id="PRU00023"/>
    </source>
</evidence>
<dbReference type="KEGG" id="goe:100900723"/>
<dbReference type="PANTHER" id="PTHR46680">
    <property type="entry name" value="NF-KAPPA-B INHIBITOR ALPHA"/>
    <property type="match status" value="1"/>
</dbReference>
<comment type="subcellular location">
    <subcellularLocation>
        <location evidence="1">Target cell membrane</location>
    </subcellularLocation>
</comment>
<feature type="repeat" description="ANK" evidence="8">
    <location>
        <begin position="114"/>
        <end position="146"/>
    </location>
</feature>
<dbReference type="RefSeq" id="XP_003740976.1">
    <property type="nucleotide sequence ID" value="XM_003740928.2"/>
</dbReference>
<dbReference type="GO" id="GO:0044231">
    <property type="term" value="C:host cell presynaptic membrane"/>
    <property type="evidence" value="ECO:0007669"/>
    <property type="project" value="UniProtKB-KW"/>
</dbReference>
<evidence type="ECO:0000256" key="1">
    <source>
        <dbReference type="ARBA" id="ARBA00004175"/>
    </source>
</evidence>
<evidence type="ECO:0000256" key="9">
    <source>
        <dbReference type="SAM" id="MobiDB-lite"/>
    </source>
</evidence>
<keyword evidence="7" id="KW-1053">Target membrane</keyword>
<feature type="compositionally biased region" description="Acidic residues" evidence="9">
    <location>
        <begin position="306"/>
        <end position="321"/>
    </location>
</feature>
<dbReference type="SMART" id="SM00248">
    <property type="entry name" value="ANK"/>
    <property type="match status" value="4"/>
</dbReference>
<dbReference type="GO" id="GO:0071356">
    <property type="term" value="P:cellular response to tumor necrosis factor"/>
    <property type="evidence" value="ECO:0007669"/>
    <property type="project" value="TreeGrafter"/>
</dbReference>
<dbReference type="Pfam" id="PF13606">
    <property type="entry name" value="Ank_3"/>
    <property type="match status" value="1"/>
</dbReference>
<organism evidence="10 11">
    <name type="scientific">Galendromus occidentalis</name>
    <name type="common">western predatory mite</name>
    <dbReference type="NCBI Taxonomy" id="34638"/>
    <lineage>
        <taxon>Eukaryota</taxon>
        <taxon>Metazoa</taxon>
        <taxon>Ecdysozoa</taxon>
        <taxon>Arthropoda</taxon>
        <taxon>Chelicerata</taxon>
        <taxon>Arachnida</taxon>
        <taxon>Acari</taxon>
        <taxon>Parasitiformes</taxon>
        <taxon>Mesostigmata</taxon>
        <taxon>Gamasina</taxon>
        <taxon>Phytoseioidea</taxon>
        <taxon>Phytoseiidae</taxon>
        <taxon>Typhlodrominae</taxon>
        <taxon>Galendromus</taxon>
    </lineage>
</organism>
<keyword evidence="3" id="KW-1052">Target cell membrane</keyword>
<evidence type="ECO:0000256" key="4">
    <source>
        <dbReference type="ARBA" id="ARBA00022737"/>
    </source>
</evidence>
<keyword evidence="6 8" id="KW-0040">ANK repeat</keyword>
<dbReference type="InterPro" id="IPR036770">
    <property type="entry name" value="Ankyrin_rpt-contain_sf"/>
</dbReference>
<evidence type="ECO:0000256" key="3">
    <source>
        <dbReference type="ARBA" id="ARBA00022537"/>
    </source>
</evidence>
<proteinExistence type="predicted"/>
<feature type="region of interest" description="Disordered" evidence="9">
    <location>
        <begin position="34"/>
        <end position="53"/>
    </location>
</feature>
<feature type="region of interest" description="Disordered" evidence="9">
    <location>
        <begin position="1"/>
        <end position="24"/>
    </location>
</feature>
<protein>
    <submittedName>
        <fullName evidence="11">NF-kappa-B inhibitor beta</fullName>
    </submittedName>
</protein>
<feature type="repeat" description="ANK" evidence="8">
    <location>
        <begin position="238"/>
        <end position="270"/>
    </location>
</feature>
<gene>
    <name evidence="11" type="primary">LOC100900723</name>
</gene>
<dbReference type="Proteomes" id="UP000694867">
    <property type="component" value="Unplaced"/>
</dbReference>
<dbReference type="CTD" id="34969"/>
<accession>A0AAJ6VX32</accession>
<keyword evidence="4" id="KW-0677">Repeat</keyword>
<dbReference type="PROSITE" id="PS50088">
    <property type="entry name" value="ANK_REPEAT"/>
    <property type="match status" value="3"/>
</dbReference>
<dbReference type="GeneID" id="100900723"/>
<keyword evidence="7" id="KW-0472">Membrane</keyword>
<dbReference type="GO" id="GO:0005829">
    <property type="term" value="C:cytosol"/>
    <property type="evidence" value="ECO:0007669"/>
    <property type="project" value="TreeGrafter"/>
</dbReference>
<name>A0AAJ6VX32_9ACAR</name>
<keyword evidence="5" id="KW-0800">Toxin</keyword>
<keyword evidence="5" id="KW-0638">Presynaptic neurotoxin</keyword>
<dbReference type="AlphaFoldDB" id="A0AAJ6VX32"/>
<evidence type="ECO:0000256" key="2">
    <source>
        <dbReference type="ARBA" id="ARBA00022483"/>
    </source>
</evidence>
<dbReference type="GO" id="GO:0006887">
    <property type="term" value="P:exocytosis"/>
    <property type="evidence" value="ECO:0007669"/>
    <property type="project" value="UniProtKB-KW"/>
</dbReference>
<evidence type="ECO:0000313" key="10">
    <source>
        <dbReference type="Proteomes" id="UP000694867"/>
    </source>
</evidence>
<feature type="repeat" description="ANK" evidence="8">
    <location>
        <begin position="204"/>
        <end position="236"/>
    </location>
</feature>
<evidence type="ECO:0000256" key="5">
    <source>
        <dbReference type="ARBA" id="ARBA00023028"/>
    </source>
</evidence>